<accession>A0ABS9ZNW8</accession>
<keyword evidence="2" id="KW-0732">Signal</keyword>
<dbReference type="Proteomes" id="UP001320513">
    <property type="component" value="Unassembled WGS sequence"/>
</dbReference>
<feature type="signal peptide" evidence="2">
    <location>
        <begin position="1"/>
        <end position="19"/>
    </location>
</feature>
<protein>
    <recommendedName>
        <fullName evidence="5">DUF4136 domain-containing protein</fullName>
    </recommendedName>
</protein>
<dbReference type="RefSeq" id="WP_243248047.1">
    <property type="nucleotide sequence ID" value="NZ_LOHG01000015.1"/>
</dbReference>
<evidence type="ECO:0000313" key="4">
    <source>
        <dbReference type="Proteomes" id="UP001320513"/>
    </source>
</evidence>
<dbReference type="EMBL" id="LOHG01000015">
    <property type="protein sequence ID" value="MCI8211971.1"/>
    <property type="molecule type" value="Genomic_DNA"/>
</dbReference>
<evidence type="ECO:0000313" key="3">
    <source>
        <dbReference type="EMBL" id="MCI8211971.1"/>
    </source>
</evidence>
<name>A0ABS9ZNW8_9PSED</name>
<evidence type="ECO:0000256" key="2">
    <source>
        <dbReference type="SAM" id="SignalP"/>
    </source>
</evidence>
<comment type="caution">
    <text evidence="3">The sequence shown here is derived from an EMBL/GenBank/DDBJ whole genome shotgun (WGS) entry which is preliminary data.</text>
</comment>
<evidence type="ECO:0008006" key="5">
    <source>
        <dbReference type="Google" id="ProtNLM"/>
    </source>
</evidence>
<dbReference type="PROSITE" id="PS51257">
    <property type="entry name" value="PROKAR_LIPOPROTEIN"/>
    <property type="match status" value="1"/>
</dbReference>
<sequence>MPKKMLILAFLAANSLVMAACQSKLPQQHLEQVAKDWSMTVRAAQVMPIYPLEEYILPGDLYLSHQSVDAEIETWKEKGFLPLVNRDNYIPISTTYYDEYYSRAASENRPSFAHPPAAAFPSYSFTVDSRGSAGFALPLASVPIALSAAGAQSATGSVVLKGATSLGLPNQKMDEIVQAWASAPLNKAWLSRASKLTSSPPMLRVITRVFSITGATVSLTFSTVSGGSLNVGAPASTPDLVSTSSASYDALISNLNTQVALKTGSNVGDLPTAPNESDLISKDPELAALQADIELIKRLKTQQQLQALRQQISSAAMESKFGGYLLPGASIKIASRSERGVTMDETFKKPLVIGYWASQYLVRRDGGLIPVGEVQEVIDNPKLYKELEARAYEISHATPGSSPVDSGVPDADPFTKP</sequence>
<organism evidence="3 4">
    <name type="scientific">Pseudomonas maioricensis</name>
    <dbReference type="NCBI Taxonomy" id="1766623"/>
    <lineage>
        <taxon>Bacteria</taxon>
        <taxon>Pseudomonadati</taxon>
        <taxon>Pseudomonadota</taxon>
        <taxon>Gammaproteobacteria</taxon>
        <taxon>Pseudomonadales</taxon>
        <taxon>Pseudomonadaceae</taxon>
        <taxon>Pseudomonas</taxon>
    </lineage>
</organism>
<feature type="region of interest" description="Disordered" evidence="1">
    <location>
        <begin position="396"/>
        <end position="417"/>
    </location>
</feature>
<reference evidence="3 4" key="1">
    <citation type="submission" date="2015-12" db="EMBL/GenBank/DDBJ databases">
        <title>Phylogenomics in the description of a new species in the Pseudomonas syringae group.</title>
        <authorList>
            <person name="Busquets A."/>
            <person name="Gomila M."/>
            <person name="Beiki F."/>
            <person name="Rahimian H."/>
            <person name="Mulet M."/>
            <person name="Sanchez D."/>
            <person name="Garcia-Valdes E."/>
            <person name="Lalucat J."/>
        </authorList>
    </citation>
    <scope>NUCLEOTIDE SEQUENCE [LARGE SCALE GENOMIC DNA]</scope>
    <source>
        <strain evidence="3 4">S25</strain>
    </source>
</reference>
<feature type="chain" id="PRO_5047489398" description="DUF4136 domain-containing protein" evidence="2">
    <location>
        <begin position="20"/>
        <end position="417"/>
    </location>
</feature>
<proteinExistence type="predicted"/>
<gene>
    <name evidence="3" type="ORF">AUC61_20775</name>
</gene>
<evidence type="ECO:0000256" key="1">
    <source>
        <dbReference type="SAM" id="MobiDB-lite"/>
    </source>
</evidence>
<keyword evidence="4" id="KW-1185">Reference proteome</keyword>